<feature type="chain" id="PRO_5029490924" description="Outer membrane protein beta-barrel domain-containing protein" evidence="1">
    <location>
        <begin position="25"/>
        <end position="232"/>
    </location>
</feature>
<evidence type="ECO:0000313" key="2">
    <source>
        <dbReference type="EMBL" id="GEJ56051.1"/>
    </source>
</evidence>
<dbReference type="Proteomes" id="UP000503640">
    <property type="component" value="Unassembled WGS sequence"/>
</dbReference>
<protein>
    <recommendedName>
        <fullName evidence="4">Outer membrane protein beta-barrel domain-containing protein</fullName>
    </recommendedName>
</protein>
<proteinExistence type="predicted"/>
<reference evidence="3" key="1">
    <citation type="journal article" date="2020" name="Appl. Environ. Microbiol.">
        <title>Diazotrophic Anaeromyxobacter Isolates from Soils.</title>
        <authorList>
            <person name="Masuda Y."/>
            <person name="Yamanaka H."/>
            <person name="Xu Z.X."/>
            <person name="Shiratori Y."/>
            <person name="Aono T."/>
            <person name="Amachi S."/>
            <person name="Senoo K."/>
            <person name="Itoh H."/>
        </authorList>
    </citation>
    <scope>NUCLEOTIDE SEQUENCE [LARGE SCALE GENOMIC DNA]</scope>
    <source>
        <strain evidence="3">R267</strain>
    </source>
</reference>
<keyword evidence="3" id="KW-1185">Reference proteome</keyword>
<evidence type="ECO:0008006" key="4">
    <source>
        <dbReference type="Google" id="ProtNLM"/>
    </source>
</evidence>
<organism evidence="2 3">
    <name type="scientific">Anaeromyxobacter diazotrophicus</name>
    <dbReference type="NCBI Taxonomy" id="2590199"/>
    <lineage>
        <taxon>Bacteria</taxon>
        <taxon>Pseudomonadati</taxon>
        <taxon>Myxococcota</taxon>
        <taxon>Myxococcia</taxon>
        <taxon>Myxococcales</taxon>
        <taxon>Cystobacterineae</taxon>
        <taxon>Anaeromyxobacteraceae</taxon>
        <taxon>Anaeromyxobacter</taxon>
    </lineage>
</organism>
<dbReference type="AlphaFoldDB" id="A0A7I9VI23"/>
<gene>
    <name evidence="2" type="ORF">AMYX_07920</name>
</gene>
<dbReference type="RefSeq" id="WP_176063184.1">
    <property type="nucleotide sequence ID" value="NZ_BJTG01000002.1"/>
</dbReference>
<comment type="caution">
    <text evidence="2">The sequence shown here is derived from an EMBL/GenBank/DDBJ whole genome shotgun (WGS) entry which is preliminary data.</text>
</comment>
<dbReference type="EMBL" id="BJTG01000002">
    <property type="protein sequence ID" value="GEJ56051.1"/>
    <property type="molecule type" value="Genomic_DNA"/>
</dbReference>
<evidence type="ECO:0000256" key="1">
    <source>
        <dbReference type="SAM" id="SignalP"/>
    </source>
</evidence>
<feature type="signal peptide" evidence="1">
    <location>
        <begin position="1"/>
        <end position="24"/>
    </location>
</feature>
<accession>A0A7I9VI23</accession>
<name>A0A7I9VI23_9BACT</name>
<sequence>MAHIRSLLRAAACAASLAAGAAHADDLAAAPPAPALPALPGPASFDPAAPAPTSPAAPAVALGRRRHILGLQLDGGVPDGAAATVIYRPLNFLRLGGGLLYNSAGYGVRGGVTVAPYFPIAPSLTLEAGHYFNANAASAVARYTHVSDAVRPLLQDVGYTFAEASIGLELGHPDWFVFFVRGGLSHVWTSVKNANAAAQQITSGSAKVTYFGDPNVELNIPDVKVGFLFFFY</sequence>
<keyword evidence="1" id="KW-0732">Signal</keyword>
<evidence type="ECO:0000313" key="3">
    <source>
        <dbReference type="Proteomes" id="UP000503640"/>
    </source>
</evidence>